<name>A0A6A3CXV6_HIBSY</name>
<evidence type="ECO:0000259" key="7">
    <source>
        <dbReference type="Pfam" id="PF07727"/>
    </source>
</evidence>
<gene>
    <name evidence="8" type="ORF">F3Y22_tig00000765pilonHSYRG00111</name>
</gene>
<reference evidence="8" key="1">
    <citation type="submission" date="2019-09" db="EMBL/GenBank/DDBJ databases">
        <title>Draft genome information of white flower Hibiscus syriacus.</title>
        <authorList>
            <person name="Kim Y.-M."/>
        </authorList>
    </citation>
    <scope>NUCLEOTIDE SEQUENCE [LARGE SCALE GENOMIC DNA]</scope>
    <source>
        <strain evidence="8">YM2019G1</strain>
    </source>
</reference>
<proteinExistence type="inferred from homology"/>
<dbReference type="InterPro" id="IPR013103">
    <property type="entry name" value="RVT_2"/>
</dbReference>
<dbReference type="InterPro" id="IPR029058">
    <property type="entry name" value="AB_hydrolase_fold"/>
</dbReference>
<dbReference type="SUPFAM" id="SSF56672">
    <property type="entry name" value="DNA/RNA polymerases"/>
    <property type="match status" value="1"/>
</dbReference>
<comment type="caution">
    <text evidence="8">The sequence shown here is derived from an EMBL/GenBank/DDBJ whole genome shotgun (WGS) entry which is preliminary data.</text>
</comment>
<dbReference type="SUPFAM" id="SSF53474">
    <property type="entry name" value="alpha/beta-Hydrolases"/>
    <property type="match status" value="1"/>
</dbReference>
<dbReference type="Proteomes" id="UP000436088">
    <property type="component" value="Unassembled WGS sequence"/>
</dbReference>
<evidence type="ECO:0000256" key="4">
    <source>
        <dbReference type="ARBA" id="ARBA00023098"/>
    </source>
</evidence>
<protein>
    <recommendedName>
        <fullName evidence="5">Phospholipase A1</fullName>
        <ecNumber evidence="5">3.1.1.-</ecNumber>
    </recommendedName>
</protein>
<evidence type="ECO:0000313" key="8">
    <source>
        <dbReference type="EMBL" id="KAE8734415.1"/>
    </source>
</evidence>
<evidence type="ECO:0000256" key="1">
    <source>
        <dbReference type="ARBA" id="ARBA00010701"/>
    </source>
</evidence>
<feature type="domain" description="Reverse transcriptase Ty1/copia-type" evidence="7">
    <location>
        <begin position="130"/>
        <end position="241"/>
    </location>
</feature>
<evidence type="ECO:0000256" key="2">
    <source>
        <dbReference type="ARBA" id="ARBA00022801"/>
    </source>
</evidence>
<dbReference type="EC" id="3.1.1.-" evidence="5"/>
<keyword evidence="4 5" id="KW-0443">Lipid metabolism</keyword>
<sequence>MCCYKDSHECGCANQVGMQSSGTTGRGCGTTSADSGTWFVDSGSTYHVTTDETVVSNGTDYVGHDVGMSSVAPQTPLSSNRSLFLLSGADRLGKTSISSSSVTQSHISLTTSGQSHTAPIPEEPYSVEDKARHKARLVAMGFSQIPGCDFDNTFNPVVKTSTINVVLSVATAHGWPLQHVDINNAFLNSDLRKEVFMTQPPGFEQQGVNGEVLVCRLQKALYGLKQAPRMWAIADDDALNGTRASKGYAHSLYPADEFFARVGSKLLQRKWRISDMSRWPPTKEKPFWVHAGFYSIYTKSILNSPYAKTSAREQVFKVLQQLVSMYQNEKVSITVKGHSLGGALATLNAMDIAHNGFNQPANNPNKAAFMVTAFPVASPRVGNMFFSGVCDNHENFRILKIANSTDHVPKLPFLPGIYFHVGQELGIDTTKSPYLKWNINPHNLEAYQHAIAGQQENGEFKLEKEVGFDNAVINKYTDGLLDEYKIPDNWWTKEMFKNMIQADDGHWKFNDIAFVPDPLAA</sequence>
<keyword evidence="9" id="KW-1185">Reference proteome</keyword>
<dbReference type="EMBL" id="VEPZ02000070">
    <property type="protein sequence ID" value="KAE8734415.1"/>
    <property type="molecule type" value="Genomic_DNA"/>
</dbReference>
<evidence type="ECO:0000259" key="6">
    <source>
        <dbReference type="Pfam" id="PF01764"/>
    </source>
</evidence>
<dbReference type="CDD" id="cd00519">
    <property type="entry name" value="Lipase_3"/>
    <property type="match status" value="1"/>
</dbReference>
<evidence type="ECO:0000256" key="5">
    <source>
        <dbReference type="RuleBase" id="RU367093"/>
    </source>
</evidence>
<dbReference type="PANTHER" id="PTHR31828">
    <property type="entry name" value="PHOSPHOLIPASE A1-IIGAMMA"/>
    <property type="match status" value="1"/>
</dbReference>
<dbReference type="Pfam" id="PF07727">
    <property type="entry name" value="RVT_2"/>
    <property type="match status" value="1"/>
</dbReference>
<dbReference type="GO" id="GO:0016042">
    <property type="term" value="P:lipid catabolic process"/>
    <property type="evidence" value="ECO:0007669"/>
    <property type="project" value="UniProtKB-UniRule"/>
</dbReference>
<dbReference type="Pfam" id="PF01764">
    <property type="entry name" value="Lipase_3"/>
    <property type="match status" value="1"/>
</dbReference>
<dbReference type="AlphaFoldDB" id="A0A6A3CXV6"/>
<organism evidence="8 9">
    <name type="scientific">Hibiscus syriacus</name>
    <name type="common">Rose of Sharon</name>
    <dbReference type="NCBI Taxonomy" id="106335"/>
    <lineage>
        <taxon>Eukaryota</taxon>
        <taxon>Viridiplantae</taxon>
        <taxon>Streptophyta</taxon>
        <taxon>Embryophyta</taxon>
        <taxon>Tracheophyta</taxon>
        <taxon>Spermatophyta</taxon>
        <taxon>Magnoliopsida</taxon>
        <taxon>eudicotyledons</taxon>
        <taxon>Gunneridae</taxon>
        <taxon>Pentapetalae</taxon>
        <taxon>rosids</taxon>
        <taxon>malvids</taxon>
        <taxon>Malvales</taxon>
        <taxon>Malvaceae</taxon>
        <taxon>Malvoideae</taxon>
        <taxon>Hibiscus</taxon>
    </lineage>
</organism>
<evidence type="ECO:0000313" key="9">
    <source>
        <dbReference type="Proteomes" id="UP000436088"/>
    </source>
</evidence>
<dbReference type="InterPro" id="IPR043502">
    <property type="entry name" value="DNA/RNA_pol_sf"/>
</dbReference>
<feature type="domain" description="Fungal lipase-type" evidence="6">
    <location>
        <begin position="286"/>
        <end position="413"/>
    </location>
</feature>
<dbReference type="InterPro" id="IPR002921">
    <property type="entry name" value="Fungal_lipase-type"/>
</dbReference>
<accession>A0A6A3CXV6</accession>
<dbReference type="Gene3D" id="3.40.50.1820">
    <property type="entry name" value="alpha/beta hydrolase"/>
    <property type="match status" value="1"/>
</dbReference>
<comment type="function">
    <text evidence="5">Acylhydrolase that catalyzes the hydrolysis of phospholipids at the sn-1 position.</text>
</comment>
<dbReference type="PANTHER" id="PTHR31828:SF13">
    <property type="entry name" value="PHOSPHOLIPASE A1"/>
    <property type="match status" value="1"/>
</dbReference>
<dbReference type="GO" id="GO:0008970">
    <property type="term" value="F:phospholipase A1 activity"/>
    <property type="evidence" value="ECO:0007669"/>
    <property type="project" value="UniProtKB-UniRule"/>
</dbReference>
<comment type="similarity">
    <text evidence="1 5">Belongs to the AB hydrolase superfamily. Lipase family.</text>
</comment>
<evidence type="ECO:0000256" key="3">
    <source>
        <dbReference type="ARBA" id="ARBA00022963"/>
    </source>
</evidence>
<dbReference type="InterPro" id="IPR033556">
    <property type="entry name" value="PLA"/>
</dbReference>
<keyword evidence="3 5" id="KW-0442">Lipid degradation</keyword>
<keyword evidence="2 5" id="KW-0378">Hydrolase</keyword>